<protein>
    <submittedName>
        <fullName evidence="2">Uncharacterized protein</fullName>
    </submittedName>
</protein>
<evidence type="ECO:0000256" key="1">
    <source>
        <dbReference type="SAM" id="MobiDB-lite"/>
    </source>
</evidence>
<reference evidence="2" key="1">
    <citation type="submission" date="2021-10" db="EMBL/GenBank/DDBJ databases">
        <title>Melipona bicolor Genome sequencing and assembly.</title>
        <authorList>
            <person name="Araujo N.S."/>
            <person name="Arias M.C."/>
        </authorList>
    </citation>
    <scope>NUCLEOTIDE SEQUENCE</scope>
    <source>
        <strain evidence="2">USP_2M_L1-L4_2017</strain>
        <tissue evidence="2">Whole body</tissue>
    </source>
</reference>
<feature type="compositionally biased region" description="Basic and acidic residues" evidence="1">
    <location>
        <begin position="159"/>
        <end position="169"/>
    </location>
</feature>
<sequence length="191" mass="21669">MAPVISSEYEISRIRWLASDYFQRCLNHCASAISLASGCFGIFFDSAQCTHVLENFADLPIFESKLLQICAFASPTRVSQLDSLAEVTRYLKENRQKFARRVFPARVPDVASIQRKRRVACCFIEIPARGELPRKSRAFKAAVNQNEIVKNVRARGRSKREGGGGAEKRKEKKQRGRESRKQKTRGTGEEK</sequence>
<feature type="region of interest" description="Disordered" evidence="1">
    <location>
        <begin position="150"/>
        <end position="191"/>
    </location>
</feature>
<keyword evidence="3" id="KW-1185">Reference proteome</keyword>
<organism evidence="2 3">
    <name type="scientific">Melipona bicolor</name>
    <dbReference type="NCBI Taxonomy" id="60889"/>
    <lineage>
        <taxon>Eukaryota</taxon>
        <taxon>Metazoa</taxon>
        <taxon>Ecdysozoa</taxon>
        <taxon>Arthropoda</taxon>
        <taxon>Hexapoda</taxon>
        <taxon>Insecta</taxon>
        <taxon>Pterygota</taxon>
        <taxon>Neoptera</taxon>
        <taxon>Endopterygota</taxon>
        <taxon>Hymenoptera</taxon>
        <taxon>Apocrita</taxon>
        <taxon>Aculeata</taxon>
        <taxon>Apoidea</taxon>
        <taxon>Anthophila</taxon>
        <taxon>Apidae</taxon>
        <taxon>Melipona</taxon>
    </lineage>
</organism>
<evidence type="ECO:0000313" key="2">
    <source>
        <dbReference type="EMBL" id="KAK1132605.1"/>
    </source>
</evidence>
<evidence type="ECO:0000313" key="3">
    <source>
        <dbReference type="Proteomes" id="UP001177670"/>
    </source>
</evidence>
<name>A0AA40G8C5_9HYME</name>
<dbReference type="EMBL" id="JAHYIQ010000004">
    <property type="protein sequence ID" value="KAK1132605.1"/>
    <property type="molecule type" value="Genomic_DNA"/>
</dbReference>
<feature type="compositionally biased region" description="Basic and acidic residues" evidence="1">
    <location>
        <begin position="176"/>
        <end position="191"/>
    </location>
</feature>
<dbReference type="AlphaFoldDB" id="A0AA40G8C5"/>
<comment type="caution">
    <text evidence="2">The sequence shown here is derived from an EMBL/GenBank/DDBJ whole genome shotgun (WGS) entry which is preliminary data.</text>
</comment>
<dbReference type="Proteomes" id="UP001177670">
    <property type="component" value="Unassembled WGS sequence"/>
</dbReference>
<accession>A0AA40G8C5</accession>
<gene>
    <name evidence="2" type="ORF">K0M31_013990</name>
</gene>
<proteinExistence type="predicted"/>